<protein>
    <submittedName>
        <fullName evidence="1">Uncharacterized protein</fullName>
    </submittedName>
</protein>
<proteinExistence type="predicted"/>
<evidence type="ECO:0000313" key="1">
    <source>
        <dbReference type="EMBL" id="KAF7368493.1"/>
    </source>
</evidence>
<keyword evidence="2" id="KW-1185">Reference proteome</keyword>
<dbReference type="AlphaFoldDB" id="A0A8H6YWP9"/>
<dbReference type="Proteomes" id="UP000620124">
    <property type="component" value="Unassembled WGS sequence"/>
</dbReference>
<gene>
    <name evidence="1" type="ORF">MVEN_00172500</name>
</gene>
<sequence length="217" mass="23095">MWSRWIRFCLPDSYSLCTIMCVRLYNGSRSTTLQHSCPPLLKMVFIPHILALLPSVIALGLATDVNAGVGMVKAGIRLDVRASDIVAVVMLDILGSDLLKFAARGITISVLLTDMITAIASLNMTLADVQALASSNNTDAISTLNCVNTYTIPAIQCLTEISHETYMIVLGGTGAKDSQAAGSSPLADIDAALKAVDTQRSSLGGCTEQIREHNNEP</sequence>
<comment type="caution">
    <text evidence="1">The sequence shown here is derived from an EMBL/GenBank/DDBJ whole genome shotgun (WGS) entry which is preliminary data.</text>
</comment>
<dbReference type="EMBL" id="JACAZI010000002">
    <property type="protein sequence ID" value="KAF7368493.1"/>
    <property type="molecule type" value="Genomic_DNA"/>
</dbReference>
<reference evidence="1" key="1">
    <citation type="submission" date="2020-05" db="EMBL/GenBank/DDBJ databases">
        <title>Mycena genomes resolve the evolution of fungal bioluminescence.</title>
        <authorList>
            <person name="Tsai I.J."/>
        </authorList>
    </citation>
    <scope>NUCLEOTIDE SEQUENCE</scope>
    <source>
        <strain evidence="1">CCC161011</strain>
    </source>
</reference>
<evidence type="ECO:0000313" key="2">
    <source>
        <dbReference type="Proteomes" id="UP000620124"/>
    </source>
</evidence>
<name>A0A8H6YWP9_9AGAR</name>
<organism evidence="1 2">
    <name type="scientific">Mycena venus</name>
    <dbReference type="NCBI Taxonomy" id="2733690"/>
    <lineage>
        <taxon>Eukaryota</taxon>
        <taxon>Fungi</taxon>
        <taxon>Dikarya</taxon>
        <taxon>Basidiomycota</taxon>
        <taxon>Agaricomycotina</taxon>
        <taxon>Agaricomycetes</taxon>
        <taxon>Agaricomycetidae</taxon>
        <taxon>Agaricales</taxon>
        <taxon>Marasmiineae</taxon>
        <taxon>Mycenaceae</taxon>
        <taxon>Mycena</taxon>
    </lineage>
</organism>
<accession>A0A8H6YWP9</accession>